<dbReference type="InterPro" id="IPR000873">
    <property type="entry name" value="AMP-dep_synth/lig_dom"/>
</dbReference>
<organism evidence="3 4">
    <name type="scientific">Trichloromonas acetexigens</name>
    <dbReference type="NCBI Taxonomy" id="38815"/>
    <lineage>
        <taxon>Bacteria</taxon>
        <taxon>Pseudomonadati</taxon>
        <taxon>Thermodesulfobacteriota</taxon>
        <taxon>Desulfuromonadia</taxon>
        <taxon>Desulfuromonadales</taxon>
        <taxon>Trichloromonadaceae</taxon>
        <taxon>Trichloromonas</taxon>
    </lineage>
</organism>
<dbReference type="OrthoDB" id="580775at2"/>
<evidence type="ECO:0000259" key="1">
    <source>
        <dbReference type="Pfam" id="PF00501"/>
    </source>
</evidence>
<dbReference type="Pfam" id="PF00501">
    <property type="entry name" value="AMP-binding"/>
    <property type="match status" value="1"/>
</dbReference>
<dbReference type="InterPro" id="IPR042099">
    <property type="entry name" value="ANL_N_sf"/>
</dbReference>
<evidence type="ECO:0000259" key="2">
    <source>
        <dbReference type="Pfam" id="PF14535"/>
    </source>
</evidence>
<feature type="domain" description="AMP-dependent synthetase/ligase" evidence="1">
    <location>
        <begin position="78"/>
        <end position="293"/>
    </location>
</feature>
<feature type="domain" description="AMP-dependent ligase C-terminal" evidence="2">
    <location>
        <begin position="343"/>
        <end position="421"/>
    </location>
</feature>
<dbReference type="PANTHER" id="PTHR43845:SF1">
    <property type="entry name" value="BLR5969 PROTEIN"/>
    <property type="match status" value="1"/>
</dbReference>
<dbReference type="SUPFAM" id="SSF56801">
    <property type="entry name" value="Acetyl-CoA synthetase-like"/>
    <property type="match status" value="1"/>
</dbReference>
<dbReference type="GO" id="GO:0016874">
    <property type="term" value="F:ligase activity"/>
    <property type="evidence" value="ECO:0007669"/>
    <property type="project" value="UniProtKB-KW"/>
</dbReference>
<dbReference type="Proteomes" id="UP000317155">
    <property type="component" value="Unassembled WGS sequence"/>
</dbReference>
<dbReference type="Gene3D" id="3.40.50.12780">
    <property type="entry name" value="N-terminal domain of ligase-like"/>
    <property type="match status" value="1"/>
</dbReference>
<dbReference type="AlphaFoldDB" id="A0A550JFB2"/>
<accession>A0A550JFB2</accession>
<dbReference type="InterPro" id="IPR028154">
    <property type="entry name" value="AMP-dep_Lig_C"/>
</dbReference>
<dbReference type="Gene3D" id="3.30.300.30">
    <property type="match status" value="1"/>
</dbReference>
<sequence length="438" mass="48037">MLNGNAFVGDAGIEFRAQAEIRGIQEKLLRRHLAYLAEHSPFYRRRFTEAGVDPAAVAGLDDLHRLPFTDKTDLADHNEAFLCVPPEAIVDLCLTSGTTGRPVAMHQTRADLARLTYNEEISFRPAGIGPTDRVLIAAAIDRCFMAGLAYFFGLAQIGATVIRGGSSSVAMLEELAIRYRPTALVGVPTLLLVLADRLRARGVDPRELGARRLICIGEPVRAADLSLSPLGRRLRESWGAEVFGTYASTEMATSFADCEAGRGGHVHPELMIVEIVDEAGRPLPPGSPGEVVATPLQVTGMPLLRFKTGDIATVHNEPCPCGRHSWRLGPVLGRKAQMLKVRGATVYPPAIQGVLQELPEVRGHYIEVFDDFELSDRIRVVVGLDSAALDAEEIAERIAARIRVKPEVVVVTPEEVTRRTLREDKRKPVTFFDYRIKQ</sequence>
<proteinExistence type="predicted"/>
<evidence type="ECO:0000313" key="4">
    <source>
        <dbReference type="Proteomes" id="UP000317155"/>
    </source>
</evidence>
<name>A0A550JFB2_9BACT</name>
<dbReference type="InterPro" id="IPR045851">
    <property type="entry name" value="AMP-bd_C_sf"/>
</dbReference>
<evidence type="ECO:0000313" key="3">
    <source>
        <dbReference type="EMBL" id="TRO81883.1"/>
    </source>
</evidence>
<comment type="caution">
    <text evidence="3">The sequence shown here is derived from an EMBL/GenBank/DDBJ whole genome shotgun (WGS) entry which is preliminary data.</text>
</comment>
<protein>
    <submittedName>
        <fullName evidence="3">Phenylacetate--CoA ligase family protein</fullName>
    </submittedName>
</protein>
<dbReference type="EMBL" id="VJVV01000005">
    <property type="protein sequence ID" value="TRO81883.1"/>
    <property type="molecule type" value="Genomic_DNA"/>
</dbReference>
<reference evidence="3 4" key="1">
    <citation type="submission" date="2019-07" db="EMBL/GenBank/DDBJ databases">
        <title>Insights of Desulfuromonas acetexigens electromicrobiology.</title>
        <authorList>
            <person name="Katuri K."/>
            <person name="Sapireddy V."/>
            <person name="Shaw D.R."/>
            <person name="Saikaly P."/>
        </authorList>
    </citation>
    <scope>NUCLEOTIDE SEQUENCE [LARGE SCALE GENOMIC DNA]</scope>
    <source>
        <strain evidence="3 4">2873</strain>
    </source>
</reference>
<dbReference type="PANTHER" id="PTHR43845">
    <property type="entry name" value="BLR5969 PROTEIN"/>
    <property type="match status" value="1"/>
</dbReference>
<gene>
    <name evidence="3" type="ORF">FL622_08785</name>
</gene>
<dbReference type="Pfam" id="PF14535">
    <property type="entry name" value="AMP-binding_C_2"/>
    <property type="match status" value="1"/>
</dbReference>
<keyword evidence="4" id="KW-1185">Reference proteome</keyword>
<keyword evidence="3" id="KW-0436">Ligase</keyword>
<dbReference type="RefSeq" id="WP_092057710.1">
    <property type="nucleotide sequence ID" value="NZ_FOJJ01000037.1"/>
</dbReference>